<keyword evidence="3" id="KW-1133">Transmembrane helix</keyword>
<dbReference type="SMART" id="SM00091">
    <property type="entry name" value="PAS"/>
    <property type="match status" value="2"/>
</dbReference>
<name>A0A4R3V7S6_9BURK</name>
<dbReference type="PANTHER" id="PTHR46663:SF3">
    <property type="entry name" value="SLL0267 PROTEIN"/>
    <property type="match status" value="1"/>
</dbReference>
<evidence type="ECO:0000313" key="10">
    <source>
        <dbReference type="Proteomes" id="UP000294692"/>
    </source>
</evidence>
<dbReference type="Gene3D" id="6.10.340.10">
    <property type="match status" value="1"/>
</dbReference>
<dbReference type="PROSITE" id="PS50885">
    <property type="entry name" value="HAMP"/>
    <property type="match status" value="1"/>
</dbReference>
<dbReference type="InterPro" id="IPR029787">
    <property type="entry name" value="Nucleotide_cyclase"/>
</dbReference>
<dbReference type="PROSITE" id="PS50113">
    <property type="entry name" value="PAC"/>
    <property type="match status" value="1"/>
</dbReference>
<organism evidence="9 10">
    <name type="scientific">Paracandidimonas soli</name>
    <dbReference type="NCBI Taxonomy" id="1917182"/>
    <lineage>
        <taxon>Bacteria</taxon>
        <taxon>Pseudomonadati</taxon>
        <taxon>Pseudomonadota</taxon>
        <taxon>Betaproteobacteria</taxon>
        <taxon>Burkholderiales</taxon>
        <taxon>Alcaligenaceae</taxon>
        <taxon>Paracandidimonas</taxon>
    </lineage>
</organism>
<feature type="domain" description="HAMP" evidence="7">
    <location>
        <begin position="190"/>
        <end position="242"/>
    </location>
</feature>
<dbReference type="FunFam" id="3.30.70.270:FF:000001">
    <property type="entry name" value="Diguanylate cyclase domain protein"/>
    <property type="match status" value="1"/>
</dbReference>
<dbReference type="InterPro" id="IPR001610">
    <property type="entry name" value="PAC"/>
</dbReference>
<dbReference type="CDD" id="cd00130">
    <property type="entry name" value="PAS"/>
    <property type="match status" value="1"/>
</dbReference>
<evidence type="ECO:0000256" key="4">
    <source>
        <dbReference type="ARBA" id="ARBA00023136"/>
    </source>
</evidence>
<dbReference type="CDD" id="cd01949">
    <property type="entry name" value="GGDEF"/>
    <property type="match status" value="1"/>
</dbReference>
<feature type="domain" description="GGDEF" evidence="8">
    <location>
        <begin position="532"/>
        <end position="666"/>
    </location>
</feature>
<proteinExistence type="predicted"/>
<feature type="domain" description="PAC" evidence="6">
    <location>
        <begin position="448"/>
        <end position="500"/>
    </location>
</feature>
<dbReference type="PROSITE" id="PS50887">
    <property type="entry name" value="GGDEF"/>
    <property type="match status" value="1"/>
</dbReference>
<dbReference type="SUPFAM" id="SSF55073">
    <property type="entry name" value="Nucleotide cyclase"/>
    <property type="match status" value="1"/>
</dbReference>
<keyword evidence="4" id="KW-0472">Membrane</keyword>
<dbReference type="EMBL" id="SMBX01000005">
    <property type="protein sequence ID" value="TCU98444.1"/>
    <property type="molecule type" value="Genomic_DNA"/>
</dbReference>
<dbReference type="InterPro" id="IPR035965">
    <property type="entry name" value="PAS-like_dom_sf"/>
</dbReference>
<dbReference type="SMART" id="SM00086">
    <property type="entry name" value="PAC"/>
    <property type="match status" value="2"/>
</dbReference>
<dbReference type="GO" id="GO:0003824">
    <property type="term" value="F:catalytic activity"/>
    <property type="evidence" value="ECO:0007669"/>
    <property type="project" value="UniProtKB-ARBA"/>
</dbReference>
<dbReference type="InterPro" id="IPR000700">
    <property type="entry name" value="PAS-assoc_C"/>
</dbReference>
<dbReference type="SMART" id="SM00304">
    <property type="entry name" value="HAMP"/>
    <property type="match status" value="1"/>
</dbReference>
<gene>
    <name evidence="9" type="ORF">EV686_105144</name>
</gene>
<dbReference type="GO" id="GO:0016020">
    <property type="term" value="C:membrane"/>
    <property type="evidence" value="ECO:0007669"/>
    <property type="project" value="UniProtKB-SubCell"/>
</dbReference>
<comment type="subcellular location">
    <subcellularLocation>
        <location evidence="1">Membrane</location>
        <topology evidence="1">Multi-pass membrane protein</topology>
    </subcellularLocation>
</comment>
<accession>A0A4R3V7S6</accession>
<dbReference type="InterPro" id="IPR003660">
    <property type="entry name" value="HAMP_dom"/>
</dbReference>
<reference evidence="9 10" key="1">
    <citation type="submission" date="2019-03" db="EMBL/GenBank/DDBJ databases">
        <title>Genomic Encyclopedia of Type Strains, Phase IV (KMG-IV): sequencing the most valuable type-strain genomes for metagenomic binning, comparative biology and taxonomic classification.</title>
        <authorList>
            <person name="Goeker M."/>
        </authorList>
    </citation>
    <scope>NUCLEOTIDE SEQUENCE [LARGE SCALE GENOMIC DNA]</scope>
    <source>
        <strain evidence="9 10">DSM 100048</strain>
    </source>
</reference>
<evidence type="ECO:0000259" key="6">
    <source>
        <dbReference type="PROSITE" id="PS50113"/>
    </source>
</evidence>
<dbReference type="GO" id="GO:0007165">
    <property type="term" value="P:signal transduction"/>
    <property type="evidence" value="ECO:0007669"/>
    <property type="project" value="InterPro"/>
</dbReference>
<dbReference type="Gene3D" id="3.30.450.20">
    <property type="entry name" value="PAS domain"/>
    <property type="match status" value="2"/>
</dbReference>
<dbReference type="Pfam" id="PF00990">
    <property type="entry name" value="GGDEF"/>
    <property type="match status" value="1"/>
</dbReference>
<protein>
    <submittedName>
        <fullName evidence="9">PAS domain S-box-containing protein/diguanylate cyclase (GGDEF)-like protein</fullName>
    </submittedName>
</protein>
<dbReference type="SUPFAM" id="SSF55785">
    <property type="entry name" value="PYP-like sensor domain (PAS domain)"/>
    <property type="match status" value="2"/>
</dbReference>
<evidence type="ECO:0000256" key="1">
    <source>
        <dbReference type="ARBA" id="ARBA00004141"/>
    </source>
</evidence>
<keyword evidence="2" id="KW-0812">Transmembrane</keyword>
<dbReference type="Pfam" id="PF00672">
    <property type="entry name" value="HAMP"/>
    <property type="match status" value="1"/>
</dbReference>
<evidence type="ECO:0000259" key="5">
    <source>
        <dbReference type="PROSITE" id="PS50112"/>
    </source>
</evidence>
<comment type="caution">
    <text evidence="9">The sequence shown here is derived from an EMBL/GenBank/DDBJ whole genome shotgun (WGS) entry which is preliminary data.</text>
</comment>
<dbReference type="SMART" id="SM00267">
    <property type="entry name" value="GGDEF"/>
    <property type="match status" value="1"/>
</dbReference>
<dbReference type="PANTHER" id="PTHR46663">
    <property type="entry name" value="DIGUANYLATE CYCLASE DGCT-RELATED"/>
    <property type="match status" value="1"/>
</dbReference>
<dbReference type="Pfam" id="PF13426">
    <property type="entry name" value="PAS_9"/>
    <property type="match status" value="2"/>
</dbReference>
<evidence type="ECO:0000313" key="9">
    <source>
        <dbReference type="EMBL" id="TCU98444.1"/>
    </source>
</evidence>
<dbReference type="SUPFAM" id="SSF158472">
    <property type="entry name" value="HAMP domain-like"/>
    <property type="match status" value="1"/>
</dbReference>
<dbReference type="InterPro" id="IPR000160">
    <property type="entry name" value="GGDEF_dom"/>
</dbReference>
<dbReference type="AlphaFoldDB" id="A0A4R3V7S6"/>
<evidence type="ECO:0000259" key="7">
    <source>
        <dbReference type="PROSITE" id="PS50885"/>
    </source>
</evidence>
<sequence length="677" mass="75059">MALLGLILALAVSNVLMVRSMMEQFHDIGATVNVSGKLRMLSQKTAFEAMSLPFAGDAGRRIVLEVMKEFDQASGALLNGGVVYGIRIQPLSDVLIPHLIQLNEEWDVIKTNIQPVLDGAVSIATDAAGMAAWHDGLRRDAGQVLRTSASLLDHIVASAESEQKRTLDHMYLLLLFDVIVLIAAYAWMRSQVVTPLRELAAGCHELASGNCQVRLLHASNDEIGEVVDAFNHSADRIGALVSSLTSKQRHLARAEAMFSGIADNTVAGVYIFQDGMFQYANAVLAGMLGYEPADLTGSRSVVADIFSLAKDRTAGIPNKADDDDARSLRYECMLRRRDGSGIEAELLLIRMELDGRRAIMGVVRDMTDRNRQLMTQRLAFLAYQSSSEAMVITDENGLVRDVNPAFTKITGYERDEALGKNMGFLGSGKHDAEFYRSMWSAIREKGRWKGEIWNRRKNGDEYAQRLVIDTAFHDDGSVICHIGVFSDITKRKESEQLLWRQANYDDLTGLANRHLFMHHLRSEIVRAHRKAHSLALIFLDLDLFKQVNDSYGHEVGDDLLQQVARRLQRCVRETDLVARLGGDEFTIVLGELGERLIVDRICTNLQECLAEPFPLLGGNTAKLSASVGVALYPVHGEDADELLRHADMAMYKAKELGPGHYAYYEAQAESPPIFPAD</sequence>
<dbReference type="InterPro" id="IPR043128">
    <property type="entry name" value="Rev_trsase/Diguanyl_cyclase"/>
</dbReference>
<dbReference type="InterPro" id="IPR000014">
    <property type="entry name" value="PAS"/>
</dbReference>
<dbReference type="InterPro" id="IPR052163">
    <property type="entry name" value="DGC-Regulatory_Protein"/>
</dbReference>
<dbReference type="CDD" id="cd06225">
    <property type="entry name" value="HAMP"/>
    <property type="match status" value="1"/>
</dbReference>
<dbReference type="Pfam" id="PF13675">
    <property type="entry name" value="PilJ"/>
    <property type="match status" value="1"/>
</dbReference>
<evidence type="ECO:0000256" key="3">
    <source>
        <dbReference type="ARBA" id="ARBA00022989"/>
    </source>
</evidence>
<dbReference type="PROSITE" id="PS50112">
    <property type="entry name" value="PAS"/>
    <property type="match status" value="1"/>
</dbReference>
<feature type="domain" description="PAS" evidence="5">
    <location>
        <begin position="375"/>
        <end position="422"/>
    </location>
</feature>
<dbReference type="Proteomes" id="UP000294692">
    <property type="component" value="Unassembled WGS sequence"/>
</dbReference>
<dbReference type="InterPro" id="IPR029095">
    <property type="entry name" value="NarX-like_N"/>
</dbReference>
<evidence type="ECO:0000256" key="2">
    <source>
        <dbReference type="ARBA" id="ARBA00022692"/>
    </source>
</evidence>
<dbReference type="NCBIfam" id="TIGR00254">
    <property type="entry name" value="GGDEF"/>
    <property type="match status" value="1"/>
</dbReference>
<dbReference type="NCBIfam" id="TIGR00229">
    <property type="entry name" value="sensory_box"/>
    <property type="match status" value="2"/>
</dbReference>
<dbReference type="Gene3D" id="3.30.70.270">
    <property type="match status" value="1"/>
</dbReference>
<evidence type="ECO:0000259" key="8">
    <source>
        <dbReference type="PROSITE" id="PS50887"/>
    </source>
</evidence>
<keyword evidence="10" id="KW-1185">Reference proteome</keyword>